<keyword evidence="1" id="KW-0812">Transmembrane</keyword>
<gene>
    <name evidence="2" type="ORF">J1N35_022185</name>
</gene>
<keyword evidence="1" id="KW-1133">Transmembrane helix</keyword>
<dbReference type="OrthoDB" id="998310at2759"/>
<protein>
    <recommendedName>
        <fullName evidence="4">Aminotransferase-like plant mobile domain-containing protein</fullName>
    </recommendedName>
</protein>
<comment type="caution">
    <text evidence="2">The sequence shown here is derived from an EMBL/GenBank/DDBJ whole genome shotgun (WGS) entry which is preliminary data.</text>
</comment>
<feature type="transmembrane region" description="Helical" evidence="1">
    <location>
        <begin position="164"/>
        <end position="188"/>
    </location>
</feature>
<reference evidence="2 3" key="1">
    <citation type="journal article" date="2021" name="Plant Biotechnol. J.">
        <title>Multi-omics assisted identification of the key and species-specific regulatory components of drought-tolerant mechanisms in Gossypium stocksii.</title>
        <authorList>
            <person name="Yu D."/>
            <person name="Ke L."/>
            <person name="Zhang D."/>
            <person name="Wu Y."/>
            <person name="Sun Y."/>
            <person name="Mei J."/>
            <person name="Sun J."/>
            <person name="Sun Y."/>
        </authorList>
    </citation>
    <scope>NUCLEOTIDE SEQUENCE [LARGE SCALE GENOMIC DNA]</scope>
    <source>
        <strain evidence="3">cv. E1</strain>
        <tissue evidence="2">Leaf</tissue>
    </source>
</reference>
<organism evidence="2 3">
    <name type="scientific">Gossypium stocksii</name>
    <dbReference type="NCBI Taxonomy" id="47602"/>
    <lineage>
        <taxon>Eukaryota</taxon>
        <taxon>Viridiplantae</taxon>
        <taxon>Streptophyta</taxon>
        <taxon>Embryophyta</taxon>
        <taxon>Tracheophyta</taxon>
        <taxon>Spermatophyta</taxon>
        <taxon>Magnoliopsida</taxon>
        <taxon>eudicotyledons</taxon>
        <taxon>Gunneridae</taxon>
        <taxon>Pentapetalae</taxon>
        <taxon>rosids</taxon>
        <taxon>malvids</taxon>
        <taxon>Malvales</taxon>
        <taxon>Malvaceae</taxon>
        <taxon>Malvoideae</taxon>
        <taxon>Gossypium</taxon>
    </lineage>
</organism>
<dbReference type="AlphaFoldDB" id="A0A9D3VH84"/>
<keyword evidence="1" id="KW-0472">Membrane</keyword>
<accession>A0A9D3VH84</accession>
<evidence type="ECO:0000313" key="3">
    <source>
        <dbReference type="Proteomes" id="UP000828251"/>
    </source>
</evidence>
<evidence type="ECO:0008006" key="4">
    <source>
        <dbReference type="Google" id="ProtNLM"/>
    </source>
</evidence>
<dbReference type="EMBL" id="JAIQCV010000007">
    <property type="protein sequence ID" value="KAH1082424.1"/>
    <property type="molecule type" value="Genomic_DNA"/>
</dbReference>
<evidence type="ECO:0000313" key="2">
    <source>
        <dbReference type="EMBL" id="KAH1082424.1"/>
    </source>
</evidence>
<proteinExistence type="predicted"/>
<evidence type="ECO:0000256" key="1">
    <source>
        <dbReference type="SAM" id="Phobius"/>
    </source>
</evidence>
<sequence length="193" mass="23562">MEMHQFDRFMRQFEFKQMIPSTPQDIEDLYNIDLWGRTNDNWVTFHVQYINIWNHRYNFIPNYEPIIARELDCDPDYMPWFRHHGKQYLLSEEERGRQHHTKRPRRAPRNPRYYFWTTTSVPAIHVNVINVSDKEDFNDHVYVEYVCDIDEKFVFSSIGVWKTIYLYAYTDTVTSILEIIVLLMWTIFASTCL</sequence>
<name>A0A9D3VH84_9ROSI</name>
<keyword evidence="3" id="KW-1185">Reference proteome</keyword>
<dbReference type="Proteomes" id="UP000828251">
    <property type="component" value="Unassembled WGS sequence"/>
</dbReference>